<organism evidence="2">
    <name type="scientific">bioreactor metagenome</name>
    <dbReference type="NCBI Taxonomy" id="1076179"/>
    <lineage>
        <taxon>unclassified sequences</taxon>
        <taxon>metagenomes</taxon>
        <taxon>ecological metagenomes</taxon>
    </lineage>
</organism>
<evidence type="ECO:0000259" key="1">
    <source>
        <dbReference type="Pfam" id="PF06114"/>
    </source>
</evidence>
<dbReference type="AlphaFoldDB" id="A0A645CPE8"/>
<dbReference type="Pfam" id="PF06114">
    <property type="entry name" value="Peptidase_M78"/>
    <property type="match status" value="1"/>
</dbReference>
<proteinExistence type="predicted"/>
<dbReference type="EMBL" id="VSSQ01029001">
    <property type="protein sequence ID" value="MPM78936.1"/>
    <property type="molecule type" value="Genomic_DNA"/>
</dbReference>
<feature type="domain" description="IrrE N-terminal-like" evidence="1">
    <location>
        <begin position="47"/>
        <end position="127"/>
    </location>
</feature>
<comment type="caution">
    <text evidence="2">The sequence shown here is derived from an EMBL/GenBank/DDBJ whole genome shotgun (WGS) entry which is preliminary data.</text>
</comment>
<reference evidence="2" key="1">
    <citation type="submission" date="2019-08" db="EMBL/GenBank/DDBJ databases">
        <authorList>
            <person name="Kucharzyk K."/>
            <person name="Murdoch R.W."/>
            <person name="Higgins S."/>
            <person name="Loffler F."/>
        </authorList>
    </citation>
    <scope>NUCLEOTIDE SEQUENCE</scope>
</reference>
<evidence type="ECO:0000313" key="2">
    <source>
        <dbReference type="EMBL" id="MPM78936.1"/>
    </source>
</evidence>
<accession>A0A645CPE8</accession>
<dbReference type="InterPro" id="IPR010359">
    <property type="entry name" value="IrrE_HExxH"/>
</dbReference>
<sequence>MQKLFDIYEQLHNEGVKFFNWYLNETQSATIEMKGAYAVFIDTAKIDTAAQENAIVAHEAGHIFTGTTHYIYSPFELIEQHETRANRWAIQKLVPPDELDGVLCRGLTDNWELADYFEVPEDFMAKAIDYYKMVSGV</sequence>
<name>A0A645CPE8_9ZZZZ</name>
<protein>
    <recommendedName>
        <fullName evidence="1">IrrE N-terminal-like domain-containing protein</fullName>
    </recommendedName>
</protein>
<gene>
    <name evidence="2" type="ORF">SDC9_125951</name>
</gene>